<dbReference type="EMBL" id="PKLZ01000003">
    <property type="protein sequence ID" value="PLW83046.1"/>
    <property type="molecule type" value="Genomic_DNA"/>
</dbReference>
<dbReference type="InterPro" id="IPR054828">
    <property type="entry name" value="Vit_B12_bind_prot"/>
</dbReference>
<dbReference type="Proteomes" id="UP000234845">
    <property type="component" value="Unassembled WGS sequence"/>
</dbReference>
<evidence type="ECO:0000256" key="1">
    <source>
        <dbReference type="ARBA" id="ARBA00022729"/>
    </source>
</evidence>
<dbReference type="PANTHER" id="PTHR30535">
    <property type="entry name" value="VITAMIN B12-BINDING PROTEIN"/>
    <property type="match status" value="1"/>
</dbReference>
<sequence>MLLLLQLWPASAALAEPVVVRDFLGRSVQLEAPARRIVALAPHIVENLFSAGAGNRLVGVVSYSNFPEAARGLPLVGSYNAFSLEQIIAAQPDLILMWGSGNGAGALQKLERLGIPVFVSELRQLADIPASIRKLGILAGTTARSEPEARRLEREFGRLAARFQDKRPLSVFYQIWHEPLQTVNGEHLISQVIGLCGGSNIFADAPTLAPRINLESVLARNPDVIVAGGMSAAAPAWLGDWHRYPTLGAVIGNGLVAINPDHMQRPTARILEGAQDLCARLDSLR</sequence>
<dbReference type="InterPro" id="IPR050902">
    <property type="entry name" value="ABC_Transporter_SBP"/>
</dbReference>
<evidence type="ECO:0000259" key="2">
    <source>
        <dbReference type="PROSITE" id="PS50983"/>
    </source>
</evidence>
<dbReference type="SUPFAM" id="SSF53807">
    <property type="entry name" value="Helical backbone' metal receptor"/>
    <property type="match status" value="1"/>
</dbReference>
<dbReference type="Gene3D" id="3.40.50.1980">
    <property type="entry name" value="Nitrogenase molybdenum iron protein domain"/>
    <property type="match status" value="2"/>
</dbReference>
<dbReference type="OrthoDB" id="6495095at2"/>
<reference evidence="4" key="1">
    <citation type="submission" date="2017-11" db="EMBL/GenBank/DDBJ databases">
        <title>The draft genome sequence of Chromatocurvus sp. F02.</title>
        <authorList>
            <person name="Du Z.-J."/>
            <person name="Chang Y.-Q."/>
        </authorList>
    </citation>
    <scope>NUCLEOTIDE SEQUENCE [LARGE SCALE GENOMIC DNA]</scope>
    <source>
        <strain evidence="4">F02</strain>
    </source>
</reference>
<dbReference type="CDD" id="cd01144">
    <property type="entry name" value="BtuF"/>
    <property type="match status" value="1"/>
</dbReference>
<gene>
    <name evidence="3" type="ORF">CWI75_06370</name>
</gene>
<dbReference type="InterPro" id="IPR002491">
    <property type="entry name" value="ABC_transptr_periplasmic_BD"/>
</dbReference>
<keyword evidence="4" id="KW-1185">Reference proteome</keyword>
<dbReference type="AlphaFoldDB" id="A0A2N5Y3S7"/>
<evidence type="ECO:0000313" key="3">
    <source>
        <dbReference type="EMBL" id="PLW83046.1"/>
    </source>
</evidence>
<accession>A0A2N5Y3S7</accession>
<protein>
    <submittedName>
        <fullName evidence="3">Cobalamin-binding protein</fullName>
    </submittedName>
</protein>
<dbReference type="GO" id="GO:0071281">
    <property type="term" value="P:cellular response to iron ion"/>
    <property type="evidence" value="ECO:0007669"/>
    <property type="project" value="TreeGrafter"/>
</dbReference>
<dbReference type="NCBIfam" id="NF038402">
    <property type="entry name" value="TroA_like"/>
    <property type="match status" value="1"/>
</dbReference>
<keyword evidence="1" id="KW-0732">Signal</keyword>
<organism evidence="3 4">
    <name type="scientific">Kineobactrum sediminis</name>
    <dbReference type="NCBI Taxonomy" id="1905677"/>
    <lineage>
        <taxon>Bacteria</taxon>
        <taxon>Pseudomonadati</taxon>
        <taxon>Pseudomonadota</taxon>
        <taxon>Gammaproteobacteria</taxon>
        <taxon>Cellvibrionales</taxon>
        <taxon>Halieaceae</taxon>
        <taxon>Kineobactrum</taxon>
    </lineage>
</organism>
<feature type="domain" description="Fe/B12 periplasmic-binding" evidence="2">
    <location>
        <begin position="36"/>
        <end position="285"/>
    </location>
</feature>
<dbReference type="Pfam" id="PF01497">
    <property type="entry name" value="Peripla_BP_2"/>
    <property type="match status" value="1"/>
</dbReference>
<dbReference type="PROSITE" id="PS50983">
    <property type="entry name" value="FE_B12_PBP"/>
    <property type="match status" value="1"/>
</dbReference>
<proteinExistence type="predicted"/>
<evidence type="ECO:0000313" key="4">
    <source>
        <dbReference type="Proteomes" id="UP000234845"/>
    </source>
</evidence>
<comment type="caution">
    <text evidence="3">The sequence shown here is derived from an EMBL/GenBank/DDBJ whole genome shotgun (WGS) entry which is preliminary data.</text>
</comment>
<dbReference type="PANTHER" id="PTHR30535:SF34">
    <property type="entry name" value="MOLYBDATE-BINDING PROTEIN MOLA"/>
    <property type="match status" value="1"/>
</dbReference>
<name>A0A2N5Y3S7_9GAMM</name>